<evidence type="ECO:0000256" key="1">
    <source>
        <dbReference type="ARBA" id="ARBA00005054"/>
    </source>
</evidence>
<dbReference type="EMBL" id="JBEPFB010000001">
    <property type="protein sequence ID" value="MER7371209.1"/>
    <property type="molecule type" value="Genomic_DNA"/>
</dbReference>
<evidence type="ECO:0000313" key="7">
    <source>
        <dbReference type="Proteomes" id="UP001486207"/>
    </source>
</evidence>
<dbReference type="InterPro" id="IPR002376">
    <property type="entry name" value="Formyl_transf_N"/>
</dbReference>
<evidence type="ECO:0000256" key="4">
    <source>
        <dbReference type="ARBA" id="ARBA00022755"/>
    </source>
</evidence>
<dbReference type="Proteomes" id="UP001486207">
    <property type="component" value="Unassembled WGS sequence"/>
</dbReference>
<comment type="caution">
    <text evidence="6">The sequence shown here is derived from an EMBL/GenBank/DDBJ whole genome shotgun (WGS) entry which is preliminary data.</text>
</comment>
<evidence type="ECO:0000256" key="3">
    <source>
        <dbReference type="ARBA" id="ARBA00022679"/>
    </source>
</evidence>
<sequence>MTADPGPATLPLRRAGSDGPLRIGVLVSATGANLRTLIDLGHAEPDRYEVALVASHGTRSKALGLAREHGIEAWPGDFDAHCGTASRASGPAERAVYRRRAREWHDRLDARIAGWESANGPLDLVVLAYHRWIEGDLLTRYHGRMINQHPGDLTVLDAARRRVLTGNDPVALAMSLGHTATRTSCFLVDDSHDGGALLCQGPPVPVRRGVGPAAQELEQKGLSDRPCLEWTVRAFAAGSLALAPDTHPDGSRVVLVDGVATPLGGRQLSARETPEEM</sequence>
<dbReference type="RefSeq" id="WP_229911708.1">
    <property type="nucleotide sequence ID" value="NZ_BNBM01000002.1"/>
</dbReference>
<dbReference type="EC" id="2.1.2.2" evidence="2"/>
<evidence type="ECO:0000259" key="5">
    <source>
        <dbReference type="Pfam" id="PF00551"/>
    </source>
</evidence>
<gene>
    <name evidence="6" type="ORF">ABT384_00900</name>
</gene>
<keyword evidence="7" id="KW-1185">Reference proteome</keyword>
<dbReference type="SUPFAM" id="SSF53328">
    <property type="entry name" value="Formyltransferase"/>
    <property type="match status" value="1"/>
</dbReference>
<accession>A0ABV1XHY5</accession>
<evidence type="ECO:0000256" key="2">
    <source>
        <dbReference type="ARBA" id="ARBA00012254"/>
    </source>
</evidence>
<dbReference type="InterPro" id="IPR036477">
    <property type="entry name" value="Formyl_transf_N_sf"/>
</dbReference>
<organism evidence="6 7">
    <name type="scientific">Streptomyces lanatus</name>
    <dbReference type="NCBI Taxonomy" id="66900"/>
    <lineage>
        <taxon>Bacteria</taxon>
        <taxon>Bacillati</taxon>
        <taxon>Actinomycetota</taxon>
        <taxon>Actinomycetes</taxon>
        <taxon>Kitasatosporales</taxon>
        <taxon>Streptomycetaceae</taxon>
        <taxon>Streptomyces</taxon>
    </lineage>
</organism>
<dbReference type="PANTHER" id="PTHR43369">
    <property type="entry name" value="PHOSPHORIBOSYLGLYCINAMIDE FORMYLTRANSFERASE"/>
    <property type="match status" value="1"/>
</dbReference>
<dbReference type="PANTHER" id="PTHR43369:SF2">
    <property type="entry name" value="PHOSPHORIBOSYLGLYCINAMIDE FORMYLTRANSFERASE"/>
    <property type="match status" value="1"/>
</dbReference>
<proteinExistence type="predicted"/>
<keyword evidence="4" id="KW-0658">Purine biosynthesis</keyword>
<feature type="domain" description="Formyl transferase N-terminal" evidence="5">
    <location>
        <begin position="22"/>
        <end position="200"/>
    </location>
</feature>
<dbReference type="Pfam" id="PF00551">
    <property type="entry name" value="Formyl_trans_N"/>
    <property type="match status" value="1"/>
</dbReference>
<keyword evidence="3" id="KW-0808">Transferase</keyword>
<evidence type="ECO:0000313" key="6">
    <source>
        <dbReference type="EMBL" id="MER7371209.1"/>
    </source>
</evidence>
<protein>
    <recommendedName>
        <fullName evidence="2">phosphoribosylglycinamide formyltransferase 1</fullName>
        <ecNumber evidence="2">2.1.2.2</ecNumber>
    </recommendedName>
</protein>
<name>A0ABV1XHY5_9ACTN</name>
<comment type="pathway">
    <text evidence="1">Purine metabolism; IMP biosynthesis via de novo pathway; N(2)-formyl-N(1)-(5-phospho-D-ribosyl)glycinamide from N(1)-(5-phospho-D-ribosyl)glycinamide (10-formyl THF route): step 1/1.</text>
</comment>
<dbReference type="Gene3D" id="3.40.50.170">
    <property type="entry name" value="Formyl transferase, N-terminal domain"/>
    <property type="match status" value="1"/>
</dbReference>
<reference evidence="6 7" key="1">
    <citation type="submission" date="2024-06" db="EMBL/GenBank/DDBJ databases">
        <title>The Natural Products Discovery Center: Release of the First 8490 Sequenced Strains for Exploring Actinobacteria Biosynthetic Diversity.</title>
        <authorList>
            <person name="Kalkreuter E."/>
            <person name="Kautsar S.A."/>
            <person name="Yang D."/>
            <person name="Bader C.D."/>
            <person name="Teijaro C.N."/>
            <person name="Fluegel L."/>
            <person name="Davis C.M."/>
            <person name="Simpson J.R."/>
            <person name="Lauterbach L."/>
            <person name="Steele A.D."/>
            <person name="Gui C."/>
            <person name="Meng S."/>
            <person name="Li G."/>
            <person name="Viehrig K."/>
            <person name="Ye F."/>
            <person name="Su P."/>
            <person name="Kiefer A.F."/>
            <person name="Nichols A."/>
            <person name="Cepeda A.J."/>
            <person name="Yan W."/>
            <person name="Fan B."/>
            <person name="Jiang Y."/>
            <person name="Adhikari A."/>
            <person name="Zheng C.-J."/>
            <person name="Schuster L."/>
            <person name="Cowan T.M."/>
            <person name="Smanski M.J."/>
            <person name="Chevrette M.G."/>
            <person name="De Carvalho L.P.S."/>
            <person name="Shen B."/>
        </authorList>
    </citation>
    <scope>NUCLEOTIDE SEQUENCE [LARGE SCALE GENOMIC DNA]</scope>
    <source>
        <strain evidence="6 7">NPDC000155</strain>
    </source>
</reference>